<accession>A0A067NM87</accession>
<feature type="region of interest" description="Disordered" evidence="1">
    <location>
        <begin position="1"/>
        <end position="107"/>
    </location>
</feature>
<feature type="compositionally biased region" description="Basic residues" evidence="1">
    <location>
        <begin position="354"/>
        <end position="389"/>
    </location>
</feature>
<gene>
    <name evidence="2" type="ORF">PLEOSDRAFT_169296</name>
</gene>
<feature type="compositionally biased region" description="Low complexity" evidence="1">
    <location>
        <begin position="289"/>
        <end position="337"/>
    </location>
</feature>
<protein>
    <submittedName>
        <fullName evidence="2">Uncharacterized protein</fullName>
    </submittedName>
</protein>
<feature type="compositionally biased region" description="Polar residues" evidence="1">
    <location>
        <begin position="261"/>
        <end position="271"/>
    </location>
</feature>
<dbReference type="InParanoid" id="A0A067NM87"/>
<feature type="compositionally biased region" description="Basic residues" evidence="1">
    <location>
        <begin position="241"/>
        <end position="260"/>
    </location>
</feature>
<evidence type="ECO:0000313" key="2">
    <source>
        <dbReference type="EMBL" id="KDQ25212.1"/>
    </source>
</evidence>
<dbReference type="EMBL" id="KL198010">
    <property type="protein sequence ID" value="KDQ25212.1"/>
    <property type="molecule type" value="Genomic_DNA"/>
</dbReference>
<dbReference type="HOGENOM" id="CLU_665840_0_0_1"/>
<feature type="compositionally biased region" description="Basic residues" evidence="1">
    <location>
        <begin position="81"/>
        <end position="90"/>
    </location>
</feature>
<feature type="region of interest" description="Disordered" evidence="1">
    <location>
        <begin position="184"/>
        <end position="209"/>
    </location>
</feature>
<reference evidence="3" key="1">
    <citation type="journal article" date="2014" name="Proc. Natl. Acad. Sci. U.S.A.">
        <title>Extensive sampling of basidiomycete genomes demonstrates inadequacy of the white-rot/brown-rot paradigm for wood decay fungi.</title>
        <authorList>
            <person name="Riley R."/>
            <person name="Salamov A.A."/>
            <person name="Brown D.W."/>
            <person name="Nagy L.G."/>
            <person name="Floudas D."/>
            <person name="Held B.W."/>
            <person name="Levasseur A."/>
            <person name="Lombard V."/>
            <person name="Morin E."/>
            <person name="Otillar R."/>
            <person name="Lindquist E.A."/>
            <person name="Sun H."/>
            <person name="LaButti K.M."/>
            <person name="Schmutz J."/>
            <person name="Jabbour D."/>
            <person name="Luo H."/>
            <person name="Baker S.E."/>
            <person name="Pisabarro A.G."/>
            <person name="Walton J.D."/>
            <person name="Blanchette R.A."/>
            <person name="Henrissat B."/>
            <person name="Martin F."/>
            <person name="Cullen D."/>
            <person name="Hibbett D.S."/>
            <person name="Grigoriev I.V."/>
        </authorList>
    </citation>
    <scope>NUCLEOTIDE SEQUENCE [LARGE SCALE GENOMIC DNA]</scope>
    <source>
        <strain evidence="3">PC15</strain>
    </source>
</reference>
<dbReference type="VEuPathDB" id="FungiDB:PLEOSDRAFT_169296"/>
<dbReference type="Proteomes" id="UP000027073">
    <property type="component" value="Unassembled WGS sequence"/>
</dbReference>
<name>A0A067NM87_PLEO1</name>
<sequence length="413" mass="46057">MAQQEPMDASRDPLFPGEYVERNSAAQGDDMAKEGSDAAANGEEATKEGHGTARDGEDSNSDGHEQEPYGEPVDDQGWRRVERRKSRSRGRNPPTRSLRRHVSLDDNYFNNIRSAYVNLNDEERERLRRRETALAAKKGNPAPRAYSPSPEAGPSKPKGKAIDLGNLNRQEQARILAYWNVRKARNGTPGTGSNAVPIPENIPDRESTEVRRRLNELESENRALRETLGQHPPHLEDEPHRRRRRSKKKESRKDKGKKRASSQLLPSNQIPGKSLLGRVFKQPDDSSDSSDSSYQSPRSDGLGSGSSSSSSSSSSSDSDGSSSDSDGSSSGSSSDQGSSEDPEGSESDSSSSTSHRRRRRSRFRSRSRSRNGRARRHGRNERRRRRQKERKPLLWPTPPMKYNGEPDLFARGS</sequence>
<evidence type="ECO:0000313" key="3">
    <source>
        <dbReference type="Proteomes" id="UP000027073"/>
    </source>
</evidence>
<feature type="region of interest" description="Disordered" evidence="1">
    <location>
        <begin position="133"/>
        <end position="166"/>
    </location>
</feature>
<evidence type="ECO:0000256" key="1">
    <source>
        <dbReference type="SAM" id="MobiDB-lite"/>
    </source>
</evidence>
<feature type="region of interest" description="Disordered" evidence="1">
    <location>
        <begin position="223"/>
        <end position="413"/>
    </location>
</feature>
<organism evidence="2 3">
    <name type="scientific">Pleurotus ostreatus (strain PC15)</name>
    <name type="common">Oyster mushroom</name>
    <dbReference type="NCBI Taxonomy" id="1137138"/>
    <lineage>
        <taxon>Eukaryota</taxon>
        <taxon>Fungi</taxon>
        <taxon>Dikarya</taxon>
        <taxon>Basidiomycota</taxon>
        <taxon>Agaricomycotina</taxon>
        <taxon>Agaricomycetes</taxon>
        <taxon>Agaricomycetidae</taxon>
        <taxon>Agaricales</taxon>
        <taxon>Pleurotineae</taxon>
        <taxon>Pleurotaceae</taxon>
        <taxon>Pleurotus</taxon>
    </lineage>
</organism>
<dbReference type="AlphaFoldDB" id="A0A067NM87"/>
<feature type="compositionally biased region" description="Basic and acidic residues" evidence="1">
    <location>
        <begin position="44"/>
        <end position="67"/>
    </location>
</feature>
<proteinExistence type="predicted"/>